<proteinExistence type="predicted"/>
<reference evidence="2 3" key="2">
    <citation type="submission" date="2018-11" db="EMBL/GenBank/DDBJ databases">
        <authorList>
            <consortium name="Pathogen Informatics"/>
        </authorList>
    </citation>
    <scope>NUCLEOTIDE SEQUENCE [LARGE SCALE GENOMIC DNA]</scope>
</reference>
<sequence length="94" mass="10584">MPCAHRDFKENASVSISSLRQEIAAYTHRSAAADFFYSAPCRSVNDDAYRDHPQRHASTECTGEVRPLPSVADRTPDLRHVGLVTDSNRWPEIK</sequence>
<keyword evidence="3" id="KW-1185">Reference proteome</keyword>
<evidence type="ECO:0000313" key="4">
    <source>
        <dbReference type="WBParaSite" id="NBR_0000948601-mRNA-1"/>
    </source>
</evidence>
<reference evidence="4" key="1">
    <citation type="submission" date="2017-02" db="UniProtKB">
        <authorList>
            <consortium name="WormBaseParasite"/>
        </authorList>
    </citation>
    <scope>IDENTIFICATION</scope>
</reference>
<feature type="compositionally biased region" description="Basic and acidic residues" evidence="1">
    <location>
        <begin position="49"/>
        <end position="58"/>
    </location>
</feature>
<dbReference type="Proteomes" id="UP000271162">
    <property type="component" value="Unassembled WGS sequence"/>
</dbReference>
<name>A0A0N4Y1I6_NIPBR</name>
<feature type="region of interest" description="Disordered" evidence="1">
    <location>
        <begin position="49"/>
        <end position="74"/>
    </location>
</feature>
<protein>
    <submittedName>
        <fullName evidence="2 4">Uncharacterized protein</fullName>
    </submittedName>
</protein>
<evidence type="ECO:0000313" key="2">
    <source>
        <dbReference type="EMBL" id="VDL73076.1"/>
    </source>
</evidence>
<dbReference type="WBParaSite" id="NBR_0000948601-mRNA-1">
    <property type="protein sequence ID" value="NBR_0000948601-mRNA-1"/>
    <property type="gene ID" value="NBR_0000948601"/>
</dbReference>
<dbReference type="EMBL" id="UYSL01020149">
    <property type="protein sequence ID" value="VDL73076.1"/>
    <property type="molecule type" value="Genomic_DNA"/>
</dbReference>
<accession>A0A0N4Y1I6</accession>
<gene>
    <name evidence="2" type="ORF">NBR_LOCUS9487</name>
</gene>
<dbReference type="AlphaFoldDB" id="A0A0N4Y1I6"/>
<evidence type="ECO:0000256" key="1">
    <source>
        <dbReference type="SAM" id="MobiDB-lite"/>
    </source>
</evidence>
<evidence type="ECO:0000313" key="3">
    <source>
        <dbReference type="Proteomes" id="UP000271162"/>
    </source>
</evidence>
<organism evidence="4">
    <name type="scientific">Nippostrongylus brasiliensis</name>
    <name type="common">Rat hookworm</name>
    <dbReference type="NCBI Taxonomy" id="27835"/>
    <lineage>
        <taxon>Eukaryota</taxon>
        <taxon>Metazoa</taxon>
        <taxon>Ecdysozoa</taxon>
        <taxon>Nematoda</taxon>
        <taxon>Chromadorea</taxon>
        <taxon>Rhabditida</taxon>
        <taxon>Rhabditina</taxon>
        <taxon>Rhabditomorpha</taxon>
        <taxon>Strongyloidea</taxon>
        <taxon>Heligmosomidae</taxon>
        <taxon>Nippostrongylus</taxon>
    </lineage>
</organism>